<dbReference type="Pfam" id="PF05729">
    <property type="entry name" value="NACHT"/>
    <property type="match status" value="1"/>
</dbReference>
<dbReference type="InterPro" id="IPR027417">
    <property type="entry name" value="P-loop_NTPase"/>
</dbReference>
<feature type="compositionally biased region" description="Low complexity" evidence="1">
    <location>
        <begin position="889"/>
        <end position="907"/>
    </location>
</feature>
<feature type="region of interest" description="Disordered" evidence="1">
    <location>
        <begin position="881"/>
        <end position="907"/>
    </location>
</feature>
<proteinExistence type="predicted"/>
<dbReference type="Proteomes" id="UP000093053">
    <property type="component" value="Chromosome"/>
</dbReference>
<sequence>MPSVESTISGIVVHVSRQLAPSLNIDPVISCAQSPKAATEQLLHDIGDEAGTLLAYLKSPDFAVLVAQVRIRQAMDETVTSQLSQGLRLTGLPEEFLAPTVELVEQVLAKACNEASVLFHRPSARISQHDVDISAAGSSRMLGQLESLTEFHNFASRMRSQVVALHNRIRLPHIGVSRAVRYEELYVRPAIQTHPGPLGAPGDRRVILGDPGAGKSTFAAKFAHDTASDELGRVPFLLVLREFTASFDEGGHDLVHYLEKLCQAPYNIKPPQDAVDYLLRSGRAVVVLDGLDEVVRTESRRRVVKLVEGFAHIYPLVPILVTARRIGYYEAPLSNELFTTARIRDFTEDQVRTYVEHWFVLDEATSPAERHRLVTSFMEDSGQIPDLRSNPLLLTLLCAMYSSDRYLPRNLAQVYERCALMLFEQWDAKRGIPLPMKFHGRLRGAVQHLAWTMFTARESGRAQSRSKIMTTLTNYLEGMIDDHDESVATAEQFLEFCTGRAWILTDVGATRFEPQFGFTHRTFLEYFAAEHLVRIHRTAKDLWAAMARNITQWEVVAQIALQLHDRNVAGGVDELLAEALEHGGLDFAVRSLHYMHPSTRTVRAIAVAAVHKSVRVRDRVSIAKRDLSDADDALYTCMYFASAANQQVIEKAVADEIGLLVQAHVVGAAVVLDSFGRPDQPAGTRWADVHRALLAQHREDLTRTLNASPWGAAVLFAEPESLEQLLRRFGPASMYVCGNFHRFSYPSAAKSLIHHNVLPFSDDAAASLADTMTESSTPWAPQTAFNCSDVILNMCDERTDSLRLMLALPYLELFCTYHASNAWAPTYTMLVNGRTDELARPAVLDRLERLPLSARVRAFLSSWVQHEISVTVPDQPSLLPRRLPRRQLRSAAPAGTSPAPATEPSQS</sequence>
<dbReference type="PANTHER" id="PTHR46844:SF1">
    <property type="entry name" value="SLR5058 PROTEIN"/>
    <property type="match status" value="1"/>
</dbReference>
<evidence type="ECO:0000313" key="3">
    <source>
        <dbReference type="EMBL" id="ANZ35168.1"/>
    </source>
</evidence>
<dbReference type="SUPFAM" id="SSF52540">
    <property type="entry name" value="P-loop containing nucleoside triphosphate hydrolases"/>
    <property type="match status" value="1"/>
</dbReference>
<gene>
    <name evidence="3" type="ORF">BBK82_02870</name>
</gene>
<organism evidence="3 4">
    <name type="scientific">Lentzea guizhouensis</name>
    <dbReference type="NCBI Taxonomy" id="1586287"/>
    <lineage>
        <taxon>Bacteria</taxon>
        <taxon>Bacillati</taxon>
        <taxon>Actinomycetota</taxon>
        <taxon>Actinomycetes</taxon>
        <taxon>Pseudonocardiales</taxon>
        <taxon>Pseudonocardiaceae</taxon>
        <taxon>Lentzea</taxon>
    </lineage>
</organism>
<dbReference type="CDD" id="cd02019">
    <property type="entry name" value="NK"/>
    <property type="match status" value="1"/>
</dbReference>
<dbReference type="PROSITE" id="PS50837">
    <property type="entry name" value="NACHT"/>
    <property type="match status" value="1"/>
</dbReference>
<dbReference type="InterPro" id="IPR007111">
    <property type="entry name" value="NACHT_NTPase"/>
</dbReference>
<evidence type="ECO:0000259" key="2">
    <source>
        <dbReference type="PROSITE" id="PS50837"/>
    </source>
</evidence>
<dbReference type="OrthoDB" id="135105at2"/>
<dbReference type="AlphaFoldDB" id="A0A1B2HBR6"/>
<feature type="domain" description="NACHT" evidence="2">
    <location>
        <begin position="203"/>
        <end position="324"/>
    </location>
</feature>
<accession>A0A1B2HBR6</accession>
<reference evidence="3 4" key="1">
    <citation type="submission" date="2016-07" db="EMBL/GenBank/DDBJ databases">
        <title>Complete genome sequence of the Lentzea guizhouensis DHS C013.</title>
        <authorList>
            <person name="Cao C."/>
        </authorList>
    </citation>
    <scope>NUCLEOTIDE SEQUENCE [LARGE SCALE GENOMIC DNA]</scope>
    <source>
        <strain evidence="3 4">DHS C013</strain>
    </source>
</reference>
<dbReference type="STRING" id="1586287.BBK82_02870"/>
<dbReference type="PANTHER" id="PTHR46844">
    <property type="entry name" value="SLR5058 PROTEIN"/>
    <property type="match status" value="1"/>
</dbReference>
<dbReference type="Gene3D" id="3.40.50.300">
    <property type="entry name" value="P-loop containing nucleotide triphosphate hydrolases"/>
    <property type="match status" value="1"/>
</dbReference>
<keyword evidence="4" id="KW-1185">Reference proteome</keyword>
<name>A0A1B2HBR6_9PSEU</name>
<dbReference type="EMBL" id="CP016793">
    <property type="protein sequence ID" value="ANZ35168.1"/>
    <property type="molecule type" value="Genomic_DNA"/>
</dbReference>
<protein>
    <recommendedName>
        <fullName evidence="2">NACHT domain-containing protein</fullName>
    </recommendedName>
</protein>
<evidence type="ECO:0000313" key="4">
    <source>
        <dbReference type="Proteomes" id="UP000093053"/>
    </source>
</evidence>
<evidence type="ECO:0000256" key="1">
    <source>
        <dbReference type="SAM" id="MobiDB-lite"/>
    </source>
</evidence>
<dbReference type="KEGG" id="led:BBK82_02870"/>